<gene>
    <name evidence="1" type="ORF">PL9214290938</name>
</gene>
<dbReference type="Proteomes" id="UP000184315">
    <property type="component" value="Unassembled WGS sequence"/>
</dbReference>
<sequence length="55" mass="6425">MDLKTEFLFLHPFHPEQLTLYINSNDPFSTQIPTYPGDYSVDRRYFTLGNNISLG</sequence>
<dbReference type="STRING" id="671072.PL9214290938"/>
<evidence type="ECO:0000313" key="2">
    <source>
        <dbReference type="Proteomes" id="UP000184315"/>
    </source>
</evidence>
<organism evidence="1 2">
    <name type="scientific">Planktothrix tepida PCC 9214</name>
    <dbReference type="NCBI Taxonomy" id="671072"/>
    <lineage>
        <taxon>Bacteria</taxon>
        <taxon>Bacillati</taxon>
        <taxon>Cyanobacteriota</taxon>
        <taxon>Cyanophyceae</taxon>
        <taxon>Oscillatoriophycideae</taxon>
        <taxon>Oscillatoriales</taxon>
        <taxon>Microcoleaceae</taxon>
        <taxon>Planktothrix</taxon>
    </lineage>
</organism>
<accession>A0A1J1LFI8</accession>
<dbReference type="AlphaFoldDB" id="A0A1J1LFI8"/>
<protein>
    <submittedName>
        <fullName evidence="1">Uncharacterized protein</fullName>
    </submittedName>
</protein>
<name>A0A1J1LFI8_9CYAN</name>
<dbReference type="EMBL" id="CZDF01000132">
    <property type="protein sequence ID" value="CUR31347.1"/>
    <property type="molecule type" value="Genomic_DNA"/>
</dbReference>
<proteinExistence type="predicted"/>
<keyword evidence="2" id="KW-1185">Reference proteome</keyword>
<evidence type="ECO:0000313" key="1">
    <source>
        <dbReference type="EMBL" id="CUR31347.1"/>
    </source>
</evidence>
<reference evidence="2" key="1">
    <citation type="submission" date="2015-10" db="EMBL/GenBank/DDBJ databases">
        <authorList>
            <person name="Regsiter A."/>
            <person name="william w."/>
        </authorList>
    </citation>
    <scope>NUCLEOTIDE SEQUENCE [LARGE SCALE GENOMIC DNA]</scope>
</reference>